<sequence>MLSEARTWQALPLAALQPELGPFEDWVLCGGHSVSLLTGRDERSHGDTDIGVLRSQLCECLSVFHPSRVFLCLDGQHHPWDGVDVPDEVHDIWIASDDLEHWVLQIMVFDDEGDTVIYRRDPRIHWPLENHFTVINGVRVLNPLVTFLFKANQMKLADKDAQDLSAMIARLKLESE</sequence>
<gene>
    <name evidence="1" type="ORF">HHL09_02870</name>
</gene>
<accession>A0A858RDW6</accession>
<dbReference type="Gene3D" id="3.30.460.40">
    <property type="match status" value="1"/>
</dbReference>
<organism evidence="1 2">
    <name type="scientific">Luteolibacter luteus</name>
    <dbReference type="NCBI Taxonomy" id="2728835"/>
    <lineage>
        <taxon>Bacteria</taxon>
        <taxon>Pseudomonadati</taxon>
        <taxon>Verrucomicrobiota</taxon>
        <taxon>Verrucomicrobiia</taxon>
        <taxon>Verrucomicrobiales</taxon>
        <taxon>Verrucomicrobiaceae</taxon>
        <taxon>Luteolibacter</taxon>
    </lineage>
</organism>
<evidence type="ECO:0000313" key="1">
    <source>
        <dbReference type="EMBL" id="QJE94764.1"/>
    </source>
</evidence>
<protein>
    <submittedName>
        <fullName evidence="1">Uncharacterized protein</fullName>
    </submittedName>
</protein>
<dbReference type="EMBL" id="CP051774">
    <property type="protein sequence ID" value="QJE94764.1"/>
    <property type="molecule type" value="Genomic_DNA"/>
</dbReference>
<name>A0A858RDW6_9BACT</name>
<reference evidence="1 2" key="1">
    <citation type="submission" date="2020-04" db="EMBL/GenBank/DDBJ databases">
        <title>Luteolibacter sp. G-1-1-1 isolated from soil.</title>
        <authorList>
            <person name="Dahal R.H."/>
        </authorList>
    </citation>
    <scope>NUCLEOTIDE SEQUENCE [LARGE SCALE GENOMIC DNA]</scope>
    <source>
        <strain evidence="1 2">G-1-1-1</strain>
    </source>
</reference>
<proteinExistence type="predicted"/>
<evidence type="ECO:0000313" key="2">
    <source>
        <dbReference type="Proteomes" id="UP000501812"/>
    </source>
</evidence>
<dbReference type="Proteomes" id="UP000501812">
    <property type="component" value="Chromosome"/>
</dbReference>
<dbReference type="RefSeq" id="WP_169452985.1">
    <property type="nucleotide sequence ID" value="NZ_CP051774.1"/>
</dbReference>
<dbReference type="KEGG" id="luo:HHL09_02870"/>
<dbReference type="AlphaFoldDB" id="A0A858RDW6"/>
<keyword evidence="2" id="KW-1185">Reference proteome</keyword>